<evidence type="ECO:0000313" key="7">
    <source>
        <dbReference type="Proteomes" id="UP000799291"/>
    </source>
</evidence>
<dbReference type="OrthoDB" id="9996127at2759"/>
<accession>A0A6G1IMW2</accession>
<dbReference type="EMBL" id="MU005603">
    <property type="protein sequence ID" value="KAF2679485.1"/>
    <property type="molecule type" value="Genomic_DNA"/>
</dbReference>
<dbReference type="PROSITE" id="PS00463">
    <property type="entry name" value="ZN2_CY6_FUNGAL_1"/>
    <property type="match status" value="1"/>
</dbReference>
<protein>
    <recommendedName>
        <fullName evidence="5">Zn(2)-C6 fungal-type domain-containing protein</fullName>
    </recommendedName>
</protein>
<keyword evidence="3" id="KW-0539">Nucleus</keyword>
<dbReference type="InterPro" id="IPR007219">
    <property type="entry name" value="XnlR_reg_dom"/>
</dbReference>
<evidence type="ECO:0000256" key="1">
    <source>
        <dbReference type="ARBA" id="ARBA00004123"/>
    </source>
</evidence>
<dbReference type="InterPro" id="IPR001138">
    <property type="entry name" value="Zn2Cys6_DnaBD"/>
</dbReference>
<dbReference type="GO" id="GO:0006351">
    <property type="term" value="P:DNA-templated transcription"/>
    <property type="evidence" value="ECO:0007669"/>
    <property type="project" value="InterPro"/>
</dbReference>
<sequence length="732" mass="82401">METRPAGTAASTDPPPALDTLTRAPIKRARPQLSCTPCRQGKLKCNREHPVCDQCVKRLRGGSCQYPPPPLRNKQAQNMRSRIRNLESLVVNLIQQKEQEGSNDLVAQVPVDTQTAKKDGTELTPDTFGQLHISNSGNETSYVGAGHWSAVLKEIEEVKNSLEDDDADETQEEEWDDAAARSSVTFGMPKPITKAQLIEAMPPKDEVDRLLPLWFNSADPLLYIMHAPSFQEEYKQFWKDPSSASAMWIALIYCTMSLGIILGPRNPGISAHAPAFDRSSGSLYEPSGADAHLSRSVDRFQQLASSALVLADITKSQPYTLETLMIYGECEFLRRDDCHAKIWLMHGVALRTAMRMGYHRDPANFKGMSPFQGEMRRRTWHVINMTDTLISFAIGLPAQVRRIESDVRVPRNLYDADLFPNMTELPKERPDTEVTPASYFRAKARVCAVFAEAAELSQKITPPRYTTIVALEKKLEDAHDTIPEGMRVRPMEECITDPPVLVMSRLNIELLYLKTRMVLHRNYFTAGQCDPRFAASRTISVDTAVTILDWNKVIFHACQPGGQLHKVWWYMASLQTYDFLLAAMILCLELHHIKAADALSARAAELYGILETTHDIWANHPNRFRESLRGAGILKAMLAKCSSPDQAKDVQKDSVSTEMEKSKCTTQLDFKAKHQAQMLPILPRNQHLSRYRKISRPRFGAHGQPATCHPWTCMTCLQKLTGYAYHGPNFPL</sequence>
<dbReference type="PANTHER" id="PTHR31001:SF49">
    <property type="entry name" value="ZN(II)2CYS6 TRANSCRIPTION FACTOR (EUROFUNG)"/>
    <property type="match status" value="1"/>
</dbReference>
<comment type="subcellular location">
    <subcellularLocation>
        <location evidence="1">Nucleus</location>
    </subcellularLocation>
</comment>
<proteinExistence type="predicted"/>
<organism evidence="6 7">
    <name type="scientific">Lentithecium fluviatile CBS 122367</name>
    <dbReference type="NCBI Taxonomy" id="1168545"/>
    <lineage>
        <taxon>Eukaryota</taxon>
        <taxon>Fungi</taxon>
        <taxon>Dikarya</taxon>
        <taxon>Ascomycota</taxon>
        <taxon>Pezizomycotina</taxon>
        <taxon>Dothideomycetes</taxon>
        <taxon>Pleosporomycetidae</taxon>
        <taxon>Pleosporales</taxon>
        <taxon>Massarineae</taxon>
        <taxon>Lentitheciaceae</taxon>
        <taxon>Lentithecium</taxon>
    </lineage>
</organism>
<reference evidence="6" key="1">
    <citation type="journal article" date="2020" name="Stud. Mycol.">
        <title>101 Dothideomycetes genomes: a test case for predicting lifestyles and emergence of pathogens.</title>
        <authorList>
            <person name="Haridas S."/>
            <person name="Albert R."/>
            <person name="Binder M."/>
            <person name="Bloem J."/>
            <person name="Labutti K."/>
            <person name="Salamov A."/>
            <person name="Andreopoulos B."/>
            <person name="Baker S."/>
            <person name="Barry K."/>
            <person name="Bills G."/>
            <person name="Bluhm B."/>
            <person name="Cannon C."/>
            <person name="Castanera R."/>
            <person name="Culley D."/>
            <person name="Daum C."/>
            <person name="Ezra D."/>
            <person name="Gonzalez J."/>
            <person name="Henrissat B."/>
            <person name="Kuo A."/>
            <person name="Liang C."/>
            <person name="Lipzen A."/>
            <person name="Lutzoni F."/>
            <person name="Magnuson J."/>
            <person name="Mondo S."/>
            <person name="Nolan M."/>
            <person name="Ohm R."/>
            <person name="Pangilinan J."/>
            <person name="Park H.-J."/>
            <person name="Ramirez L."/>
            <person name="Alfaro M."/>
            <person name="Sun H."/>
            <person name="Tritt A."/>
            <person name="Yoshinaga Y."/>
            <person name="Zwiers L.-H."/>
            <person name="Turgeon B."/>
            <person name="Goodwin S."/>
            <person name="Spatafora J."/>
            <person name="Crous P."/>
            <person name="Grigoriev I."/>
        </authorList>
    </citation>
    <scope>NUCLEOTIDE SEQUENCE</scope>
    <source>
        <strain evidence="6">CBS 122367</strain>
    </source>
</reference>
<dbReference type="GO" id="GO:0005634">
    <property type="term" value="C:nucleus"/>
    <property type="evidence" value="ECO:0007669"/>
    <property type="project" value="UniProtKB-SubCell"/>
</dbReference>
<dbReference type="PROSITE" id="PS50048">
    <property type="entry name" value="ZN2_CY6_FUNGAL_2"/>
    <property type="match status" value="1"/>
</dbReference>
<dbReference type="Pfam" id="PF04082">
    <property type="entry name" value="Fungal_trans"/>
    <property type="match status" value="1"/>
</dbReference>
<dbReference type="InterPro" id="IPR050613">
    <property type="entry name" value="Sec_Metabolite_Reg"/>
</dbReference>
<dbReference type="CDD" id="cd00067">
    <property type="entry name" value="GAL4"/>
    <property type="match status" value="1"/>
</dbReference>
<dbReference type="GO" id="GO:0000981">
    <property type="term" value="F:DNA-binding transcription factor activity, RNA polymerase II-specific"/>
    <property type="evidence" value="ECO:0007669"/>
    <property type="project" value="InterPro"/>
</dbReference>
<dbReference type="Pfam" id="PF00172">
    <property type="entry name" value="Zn_clus"/>
    <property type="match status" value="1"/>
</dbReference>
<evidence type="ECO:0000256" key="3">
    <source>
        <dbReference type="ARBA" id="ARBA00023242"/>
    </source>
</evidence>
<dbReference type="SUPFAM" id="SSF57701">
    <property type="entry name" value="Zn2/Cys6 DNA-binding domain"/>
    <property type="match status" value="1"/>
</dbReference>
<dbReference type="CDD" id="cd12148">
    <property type="entry name" value="fungal_TF_MHR"/>
    <property type="match status" value="1"/>
</dbReference>
<dbReference type="PANTHER" id="PTHR31001">
    <property type="entry name" value="UNCHARACTERIZED TRANSCRIPTIONAL REGULATORY PROTEIN"/>
    <property type="match status" value="1"/>
</dbReference>
<gene>
    <name evidence="6" type="ORF">K458DRAFT_461025</name>
</gene>
<dbReference type="GO" id="GO:0003677">
    <property type="term" value="F:DNA binding"/>
    <property type="evidence" value="ECO:0007669"/>
    <property type="project" value="InterPro"/>
</dbReference>
<evidence type="ECO:0000256" key="2">
    <source>
        <dbReference type="ARBA" id="ARBA00022723"/>
    </source>
</evidence>
<name>A0A6G1IMW2_9PLEO</name>
<evidence type="ECO:0000313" key="6">
    <source>
        <dbReference type="EMBL" id="KAF2679485.1"/>
    </source>
</evidence>
<dbReference type="Gene3D" id="4.10.240.10">
    <property type="entry name" value="Zn(2)-C6 fungal-type DNA-binding domain"/>
    <property type="match status" value="1"/>
</dbReference>
<dbReference type="Proteomes" id="UP000799291">
    <property type="component" value="Unassembled WGS sequence"/>
</dbReference>
<feature type="domain" description="Zn(2)-C6 fungal-type" evidence="5">
    <location>
        <begin position="34"/>
        <end position="66"/>
    </location>
</feature>
<keyword evidence="2" id="KW-0479">Metal-binding</keyword>
<feature type="region of interest" description="Disordered" evidence="4">
    <location>
        <begin position="1"/>
        <end position="20"/>
    </location>
</feature>
<evidence type="ECO:0000259" key="5">
    <source>
        <dbReference type="PROSITE" id="PS50048"/>
    </source>
</evidence>
<dbReference type="AlphaFoldDB" id="A0A6G1IMW2"/>
<dbReference type="InterPro" id="IPR036864">
    <property type="entry name" value="Zn2-C6_fun-type_DNA-bd_sf"/>
</dbReference>
<keyword evidence="7" id="KW-1185">Reference proteome</keyword>
<dbReference type="SMART" id="SM00066">
    <property type="entry name" value="GAL4"/>
    <property type="match status" value="1"/>
</dbReference>
<dbReference type="GO" id="GO:0008270">
    <property type="term" value="F:zinc ion binding"/>
    <property type="evidence" value="ECO:0007669"/>
    <property type="project" value="InterPro"/>
</dbReference>
<evidence type="ECO:0000256" key="4">
    <source>
        <dbReference type="SAM" id="MobiDB-lite"/>
    </source>
</evidence>
<dbReference type="SMART" id="SM00906">
    <property type="entry name" value="Fungal_trans"/>
    <property type="match status" value="1"/>
</dbReference>